<keyword evidence="7" id="KW-0325">Glycoprotein</keyword>
<feature type="domain" description="Ig-like" evidence="12">
    <location>
        <begin position="150"/>
        <end position="241"/>
    </location>
</feature>
<dbReference type="SUPFAM" id="SSF48726">
    <property type="entry name" value="Immunoglobulin"/>
    <property type="match status" value="2"/>
</dbReference>
<dbReference type="Pfam" id="PF22705">
    <property type="entry name" value="C2-set_3"/>
    <property type="match status" value="1"/>
</dbReference>
<keyword evidence="5 11" id="KW-0472">Membrane</keyword>
<keyword evidence="4 11" id="KW-1133">Transmembrane helix</keyword>
<protein>
    <recommendedName>
        <fullName evidence="12">Ig-like domain-containing protein</fullName>
    </recommendedName>
</protein>
<dbReference type="InterPro" id="IPR007110">
    <property type="entry name" value="Ig-like_dom"/>
</dbReference>
<evidence type="ECO:0000256" key="11">
    <source>
        <dbReference type="SAM" id="Phobius"/>
    </source>
</evidence>
<keyword evidence="2 11" id="KW-0812">Transmembrane</keyword>
<dbReference type="InterPro" id="IPR013783">
    <property type="entry name" value="Ig-like_fold"/>
</dbReference>
<name>A0A3B4VKF0_SERDU</name>
<dbReference type="GO" id="GO:0050852">
    <property type="term" value="P:T cell receptor signaling pathway"/>
    <property type="evidence" value="ECO:0007669"/>
    <property type="project" value="TreeGrafter"/>
</dbReference>
<keyword evidence="14" id="KW-1185">Reference proteome</keyword>
<feature type="region of interest" description="Disordered" evidence="10">
    <location>
        <begin position="287"/>
        <end position="306"/>
    </location>
</feature>
<dbReference type="GO" id="GO:0001817">
    <property type="term" value="P:regulation of cytokine production"/>
    <property type="evidence" value="ECO:0007669"/>
    <property type="project" value="TreeGrafter"/>
</dbReference>
<dbReference type="OMA" id="ISVIFTH"/>
<reference evidence="13" key="1">
    <citation type="submission" date="2025-08" db="UniProtKB">
        <authorList>
            <consortium name="Ensembl"/>
        </authorList>
    </citation>
    <scope>IDENTIFICATION</scope>
</reference>
<dbReference type="GO" id="GO:0050863">
    <property type="term" value="P:regulation of T cell activation"/>
    <property type="evidence" value="ECO:0007669"/>
    <property type="project" value="UniProtKB-ARBA"/>
</dbReference>
<accession>A0A3B4VKF0</accession>
<evidence type="ECO:0000256" key="9">
    <source>
        <dbReference type="ARBA" id="ARBA00038221"/>
    </source>
</evidence>
<dbReference type="GeneTree" id="ENSGT01050000244843"/>
<keyword evidence="3" id="KW-0732">Signal</keyword>
<dbReference type="PROSITE" id="PS50835">
    <property type="entry name" value="IG_LIKE"/>
    <property type="match status" value="2"/>
</dbReference>
<keyword evidence="8" id="KW-0393">Immunoglobulin domain</keyword>
<comment type="similarity">
    <text evidence="9">Belongs to the SKINT family.</text>
</comment>
<reference evidence="13" key="2">
    <citation type="submission" date="2025-09" db="UniProtKB">
        <authorList>
            <consortium name="Ensembl"/>
        </authorList>
    </citation>
    <scope>IDENTIFICATION</scope>
</reference>
<evidence type="ECO:0000256" key="6">
    <source>
        <dbReference type="ARBA" id="ARBA00023157"/>
    </source>
</evidence>
<evidence type="ECO:0000256" key="7">
    <source>
        <dbReference type="ARBA" id="ARBA00023180"/>
    </source>
</evidence>
<dbReference type="InterPro" id="IPR050504">
    <property type="entry name" value="IgSF_BTN/MOG"/>
</dbReference>
<evidence type="ECO:0000313" key="13">
    <source>
        <dbReference type="Ensembl" id="ENSSDUP00000031049.1"/>
    </source>
</evidence>
<comment type="subcellular location">
    <subcellularLocation>
        <location evidence="1">Membrane</location>
    </subcellularLocation>
</comment>
<sequence length="306" mass="34160">MDPSAGLSFIPISISLLHHSISDLLLYLRIILLIHSHGAQSELICSHQPIVALAGDDVILPCRLEPAISARTVEWTKPGLDPKYIHIHEKGLEHWIQNPSYNFRTRVFVDELEQGNVSMKIFSVKLSDEGKYRCYIHSVQEEAFIHLSVGSVSSLVIKVTANTSRTLVLQCESKGWYPEPELLWLDGEGKLLSAGPTETVRGPDDLYTVSSGVTVEKRHSNSFTCRVQQKIINQTRETQIHVPGGFIKDPSEDYLVIIGILMLGIPFILLLVVFLLCRQCSSKISTSDEEGQSTQLSEPTTEDLTR</sequence>
<dbReference type="FunFam" id="2.60.40.10:FF:000142">
    <property type="entry name" value="V-set domain-containing T-cell activation inhibitor 1"/>
    <property type="match status" value="1"/>
</dbReference>
<dbReference type="Proteomes" id="UP000261420">
    <property type="component" value="Unplaced"/>
</dbReference>
<dbReference type="GO" id="GO:0009897">
    <property type="term" value="C:external side of plasma membrane"/>
    <property type="evidence" value="ECO:0007669"/>
    <property type="project" value="TreeGrafter"/>
</dbReference>
<evidence type="ECO:0000256" key="5">
    <source>
        <dbReference type="ARBA" id="ARBA00023136"/>
    </source>
</evidence>
<dbReference type="Ensembl" id="ENSSDUT00000031585.1">
    <property type="protein sequence ID" value="ENSSDUP00000031049.1"/>
    <property type="gene ID" value="ENSSDUG00000022340.1"/>
</dbReference>
<evidence type="ECO:0000256" key="8">
    <source>
        <dbReference type="ARBA" id="ARBA00023319"/>
    </source>
</evidence>
<dbReference type="PANTHER" id="PTHR24100:SF151">
    <property type="entry name" value="ICOS LIGAND"/>
    <property type="match status" value="1"/>
</dbReference>
<dbReference type="InterPro" id="IPR053896">
    <property type="entry name" value="BTN3A2-like_Ig-C"/>
</dbReference>
<dbReference type="InterPro" id="IPR003599">
    <property type="entry name" value="Ig_sub"/>
</dbReference>
<dbReference type="AlphaFoldDB" id="A0A3B4VKF0"/>
<dbReference type="InterPro" id="IPR036179">
    <property type="entry name" value="Ig-like_dom_sf"/>
</dbReference>
<dbReference type="GO" id="GO:1903037">
    <property type="term" value="P:regulation of leukocyte cell-cell adhesion"/>
    <property type="evidence" value="ECO:0007669"/>
    <property type="project" value="UniProtKB-ARBA"/>
</dbReference>
<evidence type="ECO:0000256" key="10">
    <source>
        <dbReference type="SAM" id="MobiDB-lite"/>
    </source>
</evidence>
<dbReference type="GO" id="GO:0042110">
    <property type="term" value="P:T cell activation"/>
    <property type="evidence" value="ECO:0007669"/>
    <property type="project" value="UniProtKB-ARBA"/>
</dbReference>
<feature type="domain" description="Ig-like" evidence="12">
    <location>
        <begin position="55"/>
        <end position="146"/>
    </location>
</feature>
<dbReference type="SMART" id="SM00409">
    <property type="entry name" value="IG"/>
    <property type="match status" value="2"/>
</dbReference>
<organism evidence="13 14">
    <name type="scientific">Seriola dumerili</name>
    <name type="common">Greater amberjack</name>
    <name type="synonym">Caranx dumerili</name>
    <dbReference type="NCBI Taxonomy" id="41447"/>
    <lineage>
        <taxon>Eukaryota</taxon>
        <taxon>Metazoa</taxon>
        <taxon>Chordata</taxon>
        <taxon>Craniata</taxon>
        <taxon>Vertebrata</taxon>
        <taxon>Euteleostomi</taxon>
        <taxon>Actinopterygii</taxon>
        <taxon>Neopterygii</taxon>
        <taxon>Teleostei</taxon>
        <taxon>Neoteleostei</taxon>
        <taxon>Acanthomorphata</taxon>
        <taxon>Carangaria</taxon>
        <taxon>Carangiformes</taxon>
        <taxon>Carangidae</taxon>
        <taxon>Seriola</taxon>
    </lineage>
</organism>
<dbReference type="Pfam" id="PF07686">
    <property type="entry name" value="V-set"/>
    <property type="match status" value="1"/>
</dbReference>
<evidence type="ECO:0000256" key="2">
    <source>
        <dbReference type="ARBA" id="ARBA00022692"/>
    </source>
</evidence>
<evidence type="ECO:0000256" key="1">
    <source>
        <dbReference type="ARBA" id="ARBA00004370"/>
    </source>
</evidence>
<evidence type="ECO:0000313" key="14">
    <source>
        <dbReference type="Proteomes" id="UP000261420"/>
    </source>
</evidence>
<dbReference type="FunFam" id="2.60.40.10:FF:000088">
    <property type="entry name" value="Butyrophilin subfamily 1 member A1"/>
    <property type="match status" value="1"/>
</dbReference>
<evidence type="ECO:0000259" key="12">
    <source>
        <dbReference type="PROSITE" id="PS50835"/>
    </source>
</evidence>
<proteinExistence type="inferred from homology"/>
<dbReference type="Gene3D" id="2.60.40.10">
    <property type="entry name" value="Immunoglobulins"/>
    <property type="match status" value="2"/>
</dbReference>
<evidence type="ECO:0000256" key="4">
    <source>
        <dbReference type="ARBA" id="ARBA00022989"/>
    </source>
</evidence>
<dbReference type="GO" id="GO:0005102">
    <property type="term" value="F:signaling receptor binding"/>
    <property type="evidence" value="ECO:0007669"/>
    <property type="project" value="TreeGrafter"/>
</dbReference>
<dbReference type="PANTHER" id="PTHR24100">
    <property type="entry name" value="BUTYROPHILIN"/>
    <property type="match status" value="1"/>
</dbReference>
<keyword evidence="6" id="KW-1015">Disulfide bond</keyword>
<dbReference type="InterPro" id="IPR013106">
    <property type="entry name" value="Ig_V-set"/>
</dbReference>
<evidence type="ECO:0000256" key="3">
    <source>
        <dbReference type="ARBA" id="ARBA00022729"/>
    </source>
</evidence>
<feature type="transmembrane region" description="Helical" evidence="11">
    <location>
        <begin position="254"/>
        <end position="277"/>
    </location>
</feature>